<evidence type="ECO:0000256" key="1">
    <source>
        <dbReference type="ARBA" id="ARBA00004821"/>
    </source>
</evidence>
<comment type="pathway">
    <text evidence="1 5 6">Protein modification; protein lipoylation via endogenous pathway; protein N(6)-(lipoyl)lysine from octanoyl-[acyl-carrier-protein]: step 1/2.</text>
</comment>
<dbReference type="CDD" id="cd16444">
    <property type="entry name" value="LipB"/>
    <property type="match status" value="1"/>
</dbReference>
<keyword evidence="3 5" id="KW-0012">Acyltransferase</keyword>
<feature type="binding site" evidence="5 8">
    <location>
        <begin position="91"/>
        <end position="98"/>
    </location>
    <ligand>
        <name>substrate</name>
    </ligand>
</feature>
<dbReference type="HAMAP" id="MF_00013">
    <property type="entry name" value="LipB"/>
    <property type="match status" value="1"/>
</dbReference>
<dbReference type="PANTHER" id="PTHR10993:SF7">
    <property type="entry name" value="LIPOYLTRANSFERASE 2, MITOCHONDRIAL-RELATED"/>
    <property type="match status" value="1"/>
</dbReference>
<dbReference type="NCBIfam" id="NF010921">
    <property type="entry name" value="PRK14341.1"/>
    <property type="match status" value="1"/>
</dbReference>
<dbReference type="GO" id="GO:0005737">
    <property type="term" value="C:cytoplasm"/>
    <property type="evidence" value="ECO:0007669"/>
    <property type="project" value="UniProtKB-SubCell"/>
</dbReference>
<evidence type="ECO:0000256" key="4">
    <source>
        <dbReference type="ARBA" id="ARBA00024732"/>
    </source>
</evidence>
<evidence type="ECO:0000256" key="2">
    <source>
        <dbReference type="ARBA" id="ARBA00022679"/>
    </source>
</evidence>
<evidence type="ECO:0000256" key="8">
    <source>
        <dbReference type="PIRSR" id="PIRSR016262-2"/>
    </source>
</evidence>
<evidence type="ECO:0000256" key="9">
    <source>
        <dbReference type="PIRSR" id="PIRSR016262-3"/>
    </source>
</evidence>
<dbReference type="SUPFAM" id="SSF55681">
    <property type="entry name" value="Class II aaRS and biotin synthetases"/>
    <property type="match status" value="1"/>
</dbReference>
<comment type="subcellular location">
    <subcellularLocation>
        <location evidence="5">Cytoplasm</location>
    </subcellularLocation>
</comment>
<keyword evidence="2 5" id="KW-0808">Transferase</keyword>
<evidence type="ECO:0000256" key="7">
    <source>
        <dbReference type="PIRSR" id="PIRSR016262-1"/>
    </source>
</evidence>
<dbReference type="NCBIfam" id="TIGR00214">
    <property type="entry name" value="lipB"/>
    <property type="match status" value="1"/>
</dbReference>
<sequence>MPFPLAELARPLIPQPESRLPFPIEWLGSPGPAPYPEAVDLMEARVAAIRAGTAGAAVWLLEHPPLYTAGTSADPRDLLMPDRFPVYASGRGGQYTYHGPGQRVIYPMLDLKRLGGDVRRFVHTLEAWAIAALATFGVAAETRPDRVGLWVRRGGDREDKIGAIGVRVRRWVSFHGMALNVAPDLSHFSGIVPCGISDHGVTSLADLGVAATLADLDAALIATFAETFGPLATP</sequence>
<comment type="similarity">
    <text evidence="5 6">Belongs to the LipB family.</text>
</comment>
<dbReference type="InterPro" id="IPR045864">
    <property type="entry name" value="aa-tRNA-synth_II/BPL/LPL"/>
</dbReference>
<comment type="function">
    <text evidence="4 5 6">Catalyzes the transfer of endogenously produced octanoic acid from octanoyl-acyl-carrier-protein onto the lipoyl domains of lipoate-dependent enzymes. Lipoyl-ACP can also act as a substrate although octanoyl-ACP is likely to be the physiological substrate.</text>
</comment>
<feature type="binding site" evidence="5 8">
    <location>
        <begin position="176"/>
        <end position="178"/>
    </location>
    <ligand>
        <name>substrate</name>
    </ligand>
</feature>
<gene>
    <name evidence="5 11" type="primary">lipB</name>
    <name evidence="11" type="ORF">KL86APRO_30409</name>
</gene>
<dbReference type="InterPro" id="IPR004143">
    <property type="entry name" value="BPL_LPL_catalytic"/>
</dbReference>
<reference evidence="11" key="1">
    <citation type="submission" date="2016-04" db="EMBL/GenBank/DDBJ databases">
        <authorList>
            <person name="Evans L.H."/>
            <person name="Alamgir A."/>
            <person name="Owens N."/>
            <person name="Weber N.D."/>
            <person name="Virtaneva K."/>
            <person name="Barbian K."/>
            <person name="Babar A."/>
            <person name="Rosenke K."/>
        </authorList>
    </citation>
    <scope>NUCLEOTIDE SEQUENCE</scope>
    <source>
        <strain evidence="11">86</strain>
    </source>
</reference>
<feature type="binding site" evidence="5 8">
    <location>
        <begin position="163"/>
        <end position="165"/>
    </location>
    <ligand>
        <name>substrate</name>
    </ligand>
</feature>
<evidence type="ECO:0000256" key="3">
    <source>
        <dbReference type="ARBA" id="ARBA00023315"/>
    </source>
</evidence>
<dbReference type="Pfam" id="PF21948">
    <property type="entry name" value="LplA-B_cat"/>
    <property type="match status" value="1"/>
</dbReference>
<dbReference type="NCBIfam" id="NF010925">
    <property type="entry name" value="PRK14345.1"/>
    <property type="match status" value="1"/>
</dbReference>
<dbReference type="AlphaFoldDB" id="A0A212KMP3"/>
<accession>A0A212KMP3</accession>
<dbReference type="PROSITE" id="PS01313">
    <property type="entry name" value="LIPB"/>
    <property type="match status" value="1"/>
</dbReference>
<dbReference type="GO" id="GO:0009249">
    <property type="term" value="P:protein lipoylation"/>
    <property type="evidence" value="ECO:0007669"/>
    <property type="project" value="InterPro"/>
</dbReference>
<dbReference type="GO" id="GO:0033819">
    <property type="term" value="F:lipoyl(octanoyl) transferase activity"/>
    <property type="evidence" value="ECO:0007669"/>
    <property type="project" value="UniProtKB-EC"/>
</dbReference>
<dbReference type="UniPathway" id="UPA00538">
    <property type="reaction ID" value="UER00592"/>
</dbReference>
<dbReference type="EC" id="2.3.1.181" evidence="5 6"/>
<dbReference type="PIRSF" id="PIRSF016262">
    <property type="entry name" value="LPLase"/>
    <property type="match status" value="1"/>
</dbReference>
<dbReference type="EMBL" id="FLUO01000003">
    <property type="protein sequence ID" value="SBW12918.1"/>
    <property type="molecule type" value="Genomic_DNA"/>
</dbReference>
<evidence type="ECO:0000256" key="6">
    <source>
        <dbReference type="PIRNR" id="PIRNR016262"/>
    </source>
</evidence>
<name>A0A212KMP3_9PROT</name>
<dbReference type="PROSITE" id="PS51733">
    <property type="entry name" value="BPL_LPL_CATALYTIC"/>
    <property type="match status" value="1"/>
</dbReference>
<feature type="active site" description="Acyl-thioester intermediate" evidence="5 7">
    <location>
        <position position="194"/>
    </location>
</feature>
<evidence type="ECO:0000256" key="5">
    <source>
        <dbReference type="HAMAP-Rule" id="MF_00013"/>
    </source>
</evidence>
<dbReference type="PANTHER" id="PTHR10993">
    <property type="entry name" value="OCTANOYLTRANSFERASE"/>
    <property type="match status" value="1"/>
</dbReference>
<feature type="site" description="Lowers pKa of active site Cys" evidence="5 9">
    <location>
        <position position="160"/>
    </location>
</feature>
<organism evidence="11">
    <name type="scientific">uncultured Alphaproteobacteria bacterium</name>
    <dbReference type="NCBI Taxonomy" id="91750"/>
    <lineage>
        <taxon>Bacteria</taxon>
        <taxon>Pseudomonadati</taxon>
        <taxon>Pseudomonadota</taxon>
        <taxon>Alphaproteobacteria</taxon>
        <taxon>environmental samples</taxon>
    </lineage>
</organism>
<feature type="domain" description="BPL/LPL catalytic" evidence="10">
    <location>
        <begin position="52"/>
        <end position="232"/>
    </location>
</feature>
<evidence type="ECO:0000313" key="11">
    <source>
        <dbReference type="EMBL" id="SBW12918.1"/>
    </source>
</evidence>
<protein>
    <recommendedName>
        <fullName evidence="5 6">Octanoyltransferase</fullName>
        <ecNumber evidence="5 6">2.3.1.181</ecNumber>
    </recommendedName>
    <alternativeName>
        <fullName evidence="5">Lipoate-protein ligase B</fullName>
    </alternativeName>
    <alternativeName>
        <fullName evidence="5">Lipoyl/octanoyl transferase</fullName>
    </alternativeName>
    <alternativeName>
        <fullName evidence="5">Octanoyl-[acyl-carrier-protein]-protein N-octanoyltransferase</fullName>
    </alternativeName>
</protein>
<dbReference type="Gene3D" id="3.30.930.10">
    <property type="entry name" value="Bira Bifunctional Protein, Domain 2"/>
    <property type="match status" value="1"/>
</dbReference>
<comment type="miscellaneous">
    <text evidence="5">In the reaction, the free carboxyl group of octanoic acid is attached via an amide linkage to the epsilon-amino group of a specific lysine residue of lipoyl domains of lipoate-dependent enzymes.</text>
</comment>
<keyword evidence="5" id="KW-0963">Cytoplasm</keyword>
<evidence type="ECO:0000259" key="10">
    <source>
        <dbReference type="PROSITE" id="PS51733"/>
    </source>
</evidence>
<proteinExistence type="inferred from homology"/>
<comment type="catalytic activity">
    <reaction evidence="5 6">
        <text>octanoyl-[ACP] + L-lysyl-[protein] = N(6)-octanoyl-L-lysyl-[protein] + holo-[ACP] + H(+)</text>
        <dbReference type="Rhea" id="RHEA:17665"/>
        <dbReference type="Rhea" id="RHEA-COMP:9636"/>
        <dbReference type="Rhea" id="RHEA-COMP:9685"/>
        <dbReference type="Rhea" id="RHEA-COMP:9752"/>
        <dbReference type="Rhea" id="RHEA-COMP:9928"/>
        <dbReference type="ChEBI" id="CHEBI:15378"/>
        <dbReference type="ChEBI" id="CHEBI:29969"/>
        <dbReference type="ChEBI" id="CHEBI:64479"/>
        <dbReference type="ChEBI" id="CHEBI:78463"/>
        <dbReference type="ChEBI" id="CHEBI:78809"/>
        <dbReference type="EC" id="2.3.1.181"/>
    </reaction>
</comment>
<dbReference type="InterPro" id="IPR000544">
    <property type="entry name" value="Octanoyltransferase"/>
</dbReference>
<dbReference type="InterPro" id="IPR020605">
    <property type="entry name" value="Octanoyltransferase_CS"/>
</dbReference>